<dbReference type="AlphaFoldDB" id="A0A7J7L8T7"/>
<evidence type="ECO:0000313" key="1">
    <source>
        <dbReference type="EMBL" id="KAF6138979.1"/>
    </source>
</evidence>
<dbReference type="EMBL" id="JACGCM010002535">
    <property type="protein sequence ID" value="KAF6138979.1"/>
    <property type="molecule type" value="Genomic_DNA"/>
</dbReference>
<name>A0A7J7L8T7_9MAGN</name>
<organism evidence="1 2">
    <name type="scientific">Kingdonia uniflora</name>
    <dbReference type="NCBI Taxonomy" id="39325"/>
    <lineage>
        <taxon>Eukaryota</taxon>
        <taxon>Viridiplantae</taxon>
        <taxon>Streptophyta</taxon>
        <taxon>Embryophyta</taxon>
        <taxon>Tracheophyta</taxon>
        <taxon>Spermatophyta</taxon>
        <taxon>Magnoliopsida</taxon>
        <taxon>Ranunculales</taxon>
        <taxon>Circaeasteraceae</taxon>
        <taxon>Kingdonia</taxon>
    </lineage>
</organism>
<proteinExistence type="predicted"/>
<gene>
    <name evidence="1" type="ORF">GIB67_010705</name>
</gene>
<evidence type="ECO:0000313" key="2">
    <source>
        <dbReference type="Proteomes" id="UP000541444"/>
    </source>
</evidence>
<reference evidence="1 2" key="1">
    <citation type="journal article" date="2020" name="IScience">
        <title>Genome Sequencing of the Endangered Kingdonia uniflora (Circaeasteraceae, Ranunculales) Reveals Potential Mechanisms of Evolutionary Specialization.</title>
        <authorList>
            <person name="Sun Y."/>
            <person name="Deng T."/>
            <person name="Zhang A."/>
            <person name="Moore M.J."/>
            <person name="Landis J.B."/>
            <person name="Lin N."/>
            <person name="Zhang H."/>
            <person name="Zhang X."/>
            <person name="Huang J."/>
            <person name="Zhang X."/>
            <person name="Sun H."/>
            <person name="Wang H."/>
        </authorList>
    </citation>
    <scope>NUCLEOTIDE SEQUENCE [LARGE SCALE GENOMIC DNA]</scope>
    <source>
        <strain evidence="1">TB1705</strain>
        <tissue evidence="1">Leaf</tissue>
    </source>
</reference>
<protein>
    <submittedName>
        <fullName evidence="1">Uncharacterized protein</fullName>
    </submittedName>
</protein>
<accession>A0A7J7L8T7</accession>
<keyword evidence="2" id="KW-1185">Reference proteome</keyword>
<dbReference type="Proteomes" id="UP000541444">
    <property type="component" value="Unassembled WGS sequence"/>
</dbReference>
<comment type="caution">
    <text evidence="1">The sequence shown here is derived from an EMBL/GenBank/DDBJ whole genome shotgun (WGS) entry which is preliminary data.</text>
</comment>
<sequence length="207" mass="22958">MSKGLVKKDVNVPSTLIQNGKVYLNQFVIKYQDEIPEVVEELGECELRCDRRHLGIVGSGVGWISICIALVEMVHVNFEARKYKTLLFSIEICWRNCLRVYLPLRILYGLQVPLAGVDYPWDGEAIPSYDAPISPVREPTPGSTSCLRIPVPQVGVLTQSNRRRLATAVQPLEPTELVQSLISAFTAQGESFASASNDDPSTEVVKD</sequence>